<dbReference type="Proteomes" id="UP000254958">
    <property type="component" value="Unassembled WGS sequence"/>
</dbReference>
<evidence type="ECO:0000313" key="1">
    <source>
        <dbReference type="EMBL" id="RDI38142.1"/>
    </source>
</evidence>
<keyword evidence="2" id="KW-1185">Reference proteome</keyword>
<protein>
    <submittedName>
        <fullName evidence="1">Uncharacterized protein</fullName>
    </submittedName>
</protein>
<proteinExistence type="predicted"/>
<organism evidence="1 2">
    <name type="scientific">Gluconacetobacter liquefaciens</name>
    <name type="common">Acetobacter liquefaciens</name>
    <dbReference type="NCBI Taxonomy" id="89584"/>
    <lineage>
        <taxon>Bacteria</taxon>
        <taxon>Pseudomonadati</taxon>
        <taxon>Pseudomonadota</taxon>
        <taxon>Alphaproteobacteria</taxon>
        <taxon>Acetobacterales</taxon>
        <taxon>Acetobacteraceae</taxon>
        <taxon>Gluconacetobacter</taxon>
    </lineage>
</organism>
<gene>
    <name evidence="1" type="ORF">C7453_10479</name>
</gene>
<name>A0A370G343_GLULI</name>
<accession>A0A370G343</accession>
<dbReference type="AlphaFoldDB" id="A0A370G343"/>
<evidence type="ECO:0000313" key="2">
    <source>
        <dbReference type="Proteomes" id="UP000254958"/>
    </source>
</evidence>
<comment type="caution">
    <text evidence="1">The sequence shown here is derived from an EMBL/GenBank/DDBJ whole genome shotgun (WGS) entry which is preliminary data.</text>
</comment>
<sequence length="290" mass="32344">MSKCAHQMKLPVPYLSSGKEAPQDIVPEWIIDWGSVLHLWVLEMESDDGPVYAPCVVFCDDTWSKIGPISSLEVVRQTCHRWAAIHDRTVRDMTRPRRQLMSQAEATVDIEPSELDADLPGDPWSYDEEVGRFRLNLACLGVEIAGEVTGSDLPIDQKAEALGPGLARVESIFRSCSAIQPHHIAPWLAKVRAAAVSWLTEMDAVDVLETDEDLGRSMADEVRRDDLTLDEALSRLGNDIVDFYRSLPVQETRPNEDPFSRARKAWSAGVDRLSYFAALIPAQQAMEGSE</sequence>
<reference evidence="1 2" key="1">
    <citation type="submission" date="2018-07" db="EMBL/GenBank/DDBJ databases">
        <title>Genomic Encyclopedia of Type Strains, Phase IV (KMG-IV): sequencing the most valuable type-strain genomes for metagenomic binning, comparative biology and taxonomic classification.</title>
        <authorList>
            <person name="Goeker M."/>
        </authorList>
    </citation>
    <scope>NUCLEOTIDE SEQUENCE [LARGE SCALE GENOMIC DNA]</scope>
    <source>
        <strain evidence="1 2">DSM 5603</strain>
    </source>
</reference>
<dbReference type="EMBL" id="QQAW01000004">
    <property type="protein sequence ID" value="RDI38142.1"/>
    <property type="molecule type" value="Genomic_DNA"/>
</dbReference>